<feature type="transmembrane region" description="Helical" evidence="2">
    <location>
        <begin position="54"/>
        <end position="74"/>
    </location>
</feature>
<evidence type="ECO:0000313" key="4">
    <source>
        <dbReference type="Proteomes" id="UP000192674"/>
    </source>
</evidence>
<dbReference type="EMBL" id="FWXV01000019">
    <property type="protein sequence ID" value="SMD27051.1"/>
    <property type="molecule type" value="Genomic_DNA"/>
</dbReference>
<proteinExistence type="predicted"/>
<dbReference type="RefSeq" id="WP_084434654.1">
    <property type="nucleotide sequence ID" value="NZ_FWXV01000019.1"/>
</dbReference>
<reference evidence="3 4" key="1">
    <citation type="submission" date="2017-04" db="EMBL/GenBank/DDBJ databases">
        <authorList>
            <person name="Afonso C.L."/>
            <person name="Miller P.J."/>
            <person name="Scott M.A."/>
            <person name="Spackman E."/>
            <person name="Goraichik I."/>
            <person name="Dimitrov K.M."/>
            <person name="Suarez D.L."/>
            <person name="Swayne D.E."/>
        </authorList>
    </citation>
    <scope>NUCLEOTIDE SEQUENCE [LARGE SCALE GENOMIC DNA]</scope>
    <source>
        <strain evidence="3 4">DSM 43828</strain>
    </source>
</reference>
<keyword evidence="2" id="KW-1133">Transmembrane helix</keyword>
<dbReference type="AlphaFoldDB" id="A0A1Y5YB90"/>
<evidence type="ECO:0000256" key="1">
    <source>
        <dbReference type="SAM" id="MobiDB-lite"/>
    </source>
</evidence>
<name>A0A1Y5YB90_KIBAR</name>
<protein>
    <submittedName>
        <fullName evidence="3">Uncharacterized protein</fullName>
    </submittedName>
</protein>
<accession>A0A1Y5YB90</accession>
<keyword evidence="2" id="KW-0472">Membrane</keyword>
<feature type="region of interest" description="Disordered" evidence="1">
    <location>
        <begin position="1"/>
        <end position="20"/>
    </location>
</feature>
<evidence type="ECO:0000256" key="2">
    <source>
        <dbReference type="SAM" id="Phobius"/>
    </source>
</evidence>
<sequence length="82" mass="8780">MTTENRTPPTTATTGTTVANAAPRRLPRGPVWVLLILAVAANAGASLFSLPIAIGILFGVIAFTLGALLVHDHYRRRTQRNM</sequence>
<gene>
    <name evidence="3" type="ORF">SAMN05661093_10648</name>
</gene>
<dbReference type="Proteomes" id="UP000192674">
    <property type="component" value="Unassembled WGS sequence"/>
</dbReference>
<keyword evidence="4" id="KW-1185">Reference proteome</keyword>
<keyword evidence="2" id="KW-0812">Transmembrane</keyword>
<feature type="transmembrane region" description="Helical" evidence="2">
    <location>
        <begin position="31"/>
        <end position="48"/>
    </location>
</feature>
<organism evidence="3 4">
    <name type="scientific">Kibdelosporangium aridum</name>
    <dbReference type="NCBI Taxonomy" id="2030"/>
    <lineage>
        <taxon>Bacteria</taxon>
        <taxon>Bacillati</taxon>
        <taxon>Actinomycetota</taxon>
        <taxon>Actinomycetes</taxon>
        <taxon>Pseudonocardiales</taxon>
        <taxon>Pseudonocardiaceae</taxon>
        <taxon>Kibdelosporangium</taxon>
    </lineage>
</organism>
<evidence type="ECO:0000313" key="3">
    <source>
        <dbReference type="EMBL" id="SMD27051.1"/>
    </source>
</evidence>